<evidence type="ECO:0000256" key="4">
    <source>
        <dbReference type="ARBA" id="ARBA00022884"/>
    </source>
</evidence>
<evidence type="ECO:0000313" key="8">
    <source>
        <dbReference type="EMBL" id="MZP42044.1"/>
    </source>
</evidence>
<evidence type="ECO:0000256" key="6">
    <source>
        <dbReference type="ARBA" id="ARBA00031723"/>
    </source>
</evidence>
<dbReference type="AlphaFoldDB" id="A0A845L9T9"/>
<dbReference type="RefSeq" id="WP_161260627.1">
    <property type="nucleotide sequence ID" value="NZ_JAFBDC010000002.1"/>
</dbReference>
<dbReference type="Proteomes" id="UP000471031">
    <property type="component" value="Unassembled WGS sequence"/>
</dbReference>
<feature type="region of interest" description="Disordered" evidence="7">
    <location>
        <begin position="1"/>
        <end position="20"/>
    </location>
</feature>
<evidence type="ECO:0000313" key="9">
    <source>
        <dbReference type="Proteomes" id="UP000471031"/>
    </source>
</evidence>
<dbReference type="NCBIfam" id="TIGR01870">
    <property type="entry name" value="cas_TM1810_Csm2"/>
    <property type="match status" value="1"/>
</dbReference>
<proteinExistence type="inferred from homology"/>
<dbReference type="Pfam" id="PF03750">
    <property type="entry name" value="Csm2_III-A"/>
    <property type="match status" value="1"/>
</dbReference>
<evidence type="ECO:0000256" key="1">
    <source>
        <dbReference type="ARBA" id="ARBA00003640"/>
    </source>
</evidence>
<comment type="similarity">
    <text evidence="2">Belongs to the CRISPR-associated Csm2 family.</text>
</comment>
<dbReference type="InterPro" id="IPR010149">
    <property type="entry name" value="CRISPR-assoc_prot_Csm2_III-A"/>
</dbReference>
<accession>A0A845L9T9</accession>
<name>A0A845L9T9_HELGE</name>
<evidence type="ECO:0000256" key="3">
    <source>
        <dbReference type="ARBA" id="ARBA00016118"/>
    </source>
</evidence>
<dbReference type="OrthoDB" id="1751417at2"/>
<comment type="function">
    <text evidence="1">This subunit may be involved in monitoring complementarity of crRNA and target RNA.</text>
</comment>
<comment type="caution">
    <text evidence="8">The sequence shown here is derived from an EMBL/GenBank/DDBJ whole genome shotgun (WGS) entry which is preliminary data.</text>
</comment>
<organism evidence="8 9">
    <name type="scientific">Heliomicrobium gestii</name>
    <name type="common">Heliobacterium gestii</name>
    <dbReference type="NCBI Taxonomy" id="2699"/>
    <lineage>
        <taxon>Bacteria</taxon>
        <taxon>Bacillati</taxon>
        <taxon>Bacillota</taxon>
        <taxon>Clostridia</taxon>
        <taxon>Eubacteriales</taxon>
        <taxon>Heliobacteriaceae</taxon>
        <taxon>Heliomicrobium</taxon>
    </lineage>
</organism>
<dbReference type="EMBL" id="WXEX01000002">
    <property type="protein sequence ID" value="MZP42044.1"/>
    <property type="molecule type" value="Genomic_DNA"/>
</dbReference>
<evidence type="ECO:0000256" key="2">
    <source>
        <dbReference type="ARBA" id="ARBA00006896"/>
    </source>
</evidence>
<keyword evidence="9" id="KW-1185">Reference proteome</keyword>
<reference evidence="8 9" key="1">
    <citation type="submission" date="2020-01" db="EMBL/GenBank/DDBJ databases">
        <title>Whole genome sequence of Heliobacterium gestii DSM 11169.</title>
        <authorList>
            <person name="Kyndt J.A."/>
            <person name="Meyer T.E."/>
        </authorList>
    </citation>
    <scope>NUCLEOTIDE SEQUENCE [LARGE SCALE GENOMIC DNA]</scope>
    <source>
        <strain evidence="8 9">DSM 11169</strain>
    </source>
</reference>
<sequence length="158" mass="18385">MERPSGFRGGQGGGRPPAPELRLPEDYLIHGYFDANSNLREVLIIAHAKACAGVFGHYANGRKRLKNSQLRRFFNHARALEMKLIQMGEDHFPAIRLDILKLLPMALYANSREKVPDRFVTFMEKNVERIHTIRDFREGFLPHFEAVVAYFYYMYPKE</sequence>
<evidence type="ECO:0000256" key="5">
    <source>
        <dbReference type="ARBA" id="ARBA00023118"/>
    </source>
</evidence>
<dbReference type="GO" id="GO:0051607">
    <property type="term" value="P:defense response to virus"/>
    <property type="evidence" value="ECO:0007669"/>
    <property type="project" value="UniProtKB-KW"/>
</dbReference>
<evidence type="ECO:0000256" key="7">
    <source>
        <dbReference type="SAM" id="MobiDB-lite"/>
    </source>
</evidence>
<dbReference type="GO" id="GO:0003723">
    <property type="term" value="F:RNA binding"/>
    <property type="evidence" value="ECO:0007669"/>
    <property type="project" value="UniProtKB-KW"/>
</dbReference>
<keyword evidence="5" id="KW-0051">Antiviral defense</keyword>
<gene>
    <name evidence="8" type="primary">csm2</name>
    <name evidence="8" type="ORF">GTO89_03210</name>
</gene>
<protein>
    <recommendedName>
        <fullName evidence="3">CRISPR system Cms protein Csm2</fullName>
    </recommendedName>
    <alternativeName>
        <fullName evidence="6">CRISPR type III A-associated protein Csm2</fullName>
    </alternativeName>
</protein>
<keyword evidence="4" id="KW-0694">RNA-binding</keyword>